<gene>
    <name evidence="13" type="ORF">CDOO_10215</name>
</gene>
<feature type="transmembrane region" description="Helical" evidence="10">
    <location>
        <begin position="169"/>
        <end position="188"/>
    </location>
</feature>
<name>A0A097IHJ7_9CORY</name>
<dbReference type="SMART" id="SM00382">
    <property type="entry name" value="AAA"/>
    <property type="match status" value="1"/>
</dbReference>
<dbReference type="OrthoDB" id="9806127at2"/>
<dbReference type="KEGG" id="cdo:CDOO_10215"/>
<dbReference type="PROSITE" id="PS50893">
    <property type="entry name" value="ABC_TRANSPORTER_2"/>
    <property type="match status" value="1"/>
</dbReference>
<dbReference type="Pfam" id="PF00005">
    <property type="entry name" value="ABC_tran"/>
    <property type="match status" value="1"/>
</dbReference>
<keyword evidence="8 10" id="KW-0472">Membrane</keyword>
<evidence type="ECO:0000256" key="3">
    <source>
        <dbReference type="ARBA" id="ARBA00022692"/>
    </source>
</evidence>
<feature type="domain" description="ABC transmembrane type-1" evidence="12">
    <location>
        <begin position="19"/>
        <end position="309"/>
    </location>
</feature>
<keyword evidence="4" id="KW-0547">Nucleotide-binding</keyword>
<dbReference type="HOGENOM" id="CLU_000604_84_3_11"/>
<dbReference type="PROSITE" id="PS00211">
    <property type="entry name" value="ABC_TRANSPORTER_1"/>
    <property type="match status" value="1"/>
</dbReference>
<dbReference type="STRING" id="558173.CDOO_10215"/>
<dbReference type="FunFam" id="3.40.50.300:FF:000218">
    <property type="entry name" value="Multidrug ABC transporter ATP-binding protein"/>
    <property type="match status" value="1"/>
</dbReference>
<evidence type="ECO:0000256" key="2">
    <source>
        <dbReference type="ARBA" id="ARBA00022519"/>
    </source>
</evidence>
<keyword evidence="14" id="KW-1185">Reference proteome</keyword>
<organism evidence="13 14">
    <name type="scientific">Corynebacterium doosanense CAU 212 = DSM 45436</name>
    <dbReference type="NCBI Taxonomy" id="558173"/>
    <lineage>
        <taxon>Bacteria</taxon>
        <taxon>Bacillati</taxon>
        <taxon>Actinomycetota</taxon>
        <taxon>Actinomycetes</taxon>
        <taxon>Mycobacteriales</taxon>
        <taxon>Corynebacteriaceae</taxon>
        <taxon>Corynebacterium</taxon>
    </lineage>
</organism>
<dbReference type="AlphaFoldDB" id="A0A097IHJ7"/>
<keyword evidence="6" id="KW-1278">Translocase</keyword>
<dbReference type="InterPro" id="IPR003439">
    <property type="entry name" value="ABC_transporter-like_ATP-bd"/>
</dbReference>
<keyword evidence="2" id="KW-1003">Cell membrane</keyword>
<dbReference type="InterPro" id="IPR017871">
    <property type="entry name" value="ABC_transporter-like_CS"/>
</dbReference>
<evidence type="ECO:0000256" key="9">
    <source>
        <dbReference type="ARBA" id="ARBA00023455"/>
    </source>
</evidence>
<dbReference type="Gene3D" id="3.40.50.300">
    <property type="entry name" value="P-loop containing nucleotide triphosphate hydrolases"/>
    <property type="match status" value="1"/>
</dbReference>
<dbReference type="InterPro" id="IPR003593">
    <property type="entry name" value="AAA+_ATPase"/>
</dbReference>
<comment type="similarity">
    <text evidence="9">Belongs to the ABC transporter superfamily. Siderophore-Fe(3+) uptake transporter (SIUT) (TC 3.A.1.21) family.</text>
</comment>
<dbReference type="SUPFAM" id="SSF90123">
    <property type="entry name" value="ABC transporter transmembrane region"/>
    <property type="match status" value="1"/>
</dbReference>
<dbReference type="GO" id="GO:0005886">
    <property type="term" value="C:plasma membrane"/>
    <property type="evidence" value="ECO:0007669"/>
    <property type="project" value="UniProtKB-SubCell"/>
</dbReference>
<dbReference type="Gene3D" id="1.20.1560.10">
    <property type="entry name" value="ABC transporter type 1, transmembrane domain"/>
    <property type="match status" value="1"/>
</dbReference>
<dbReference type="Proteomes" id="UP000029914">
    <property type="component" value="Chromosome"/>
</dbReference>
<dbReference type="EMBL" id="CP006764">
    <property type="protein sequence ID" value="AIT61599.1"/>
    <property type="molecule type" value="Genomic_DNA"/>
</dbReference>
<evidence type="ECO:0000256" key="7">
    <source>
        <dbReference type="ARBA" id="ARBA00022989"/>
    </source>
</evidence>
<evidence type="ECO:0000256" key="10">
    <source>
        <dbReference type="SAM" id="Phobius"/>
    </source>
</evidence>
<keyword evidence="2" id="KW-0997">Cell inner membrane</keyword>
<evidence type="ECO:0000256" key="5">
    <source>
        <dbReference type="ARBA" id="ARBA00022840"/>
    </source>
</evidence>
<dbReference type="eggNOG" id="COG1132">
    <property type="taxonomic scope" value="Bacteria"/>
</dbReference>
<dbReference type="PANTHER" id="PTHR24221">
    <property type="entry name" value="ATP-BINDING CASSETTE SUB-FAMILY B"/>
    <property type="match status" value="1"/>
</dbReference>
<dbReference type="PANTHER" id="PTHR24221:SF654">
    <property type="entry name" value="ATP-BINDING CASSETTE SUB-FAMILY B MEMBER 6"/>
    <property type="match status" value="1"/>
</dbReference>
<dbReference type="GO" id="GO:0140359">
    <property type="term" value="F:ABC-type transporter activity"/>
    <property type="evidence" value="ECO:0007669"/>
    <property type="project" value="InterPro"/>
</dbReference>
<keyword evidence="5 13" id="KW-0067">ATP-binding</keyword>
<evidence type="ECO:0000256" key="8">
    <source>
        <dbReference type="ARBA" id="ARBA00023136"/>
    </source>
</evidence>
<dbReference type="RefSeq" id="WP_026159180.1">
    <property type="nucleotide sequence ID" value="NZ_AQUX01000001.1"/>
</dbReference>
<dbReference type="InterPro" id="IPR036640">
    <property type="entry name" value="ABC1_TM_sf"/>
</dbReference>
<evidence type="ECO:0000259" key="11">
    <source>
        <dbReference type="PROSITE" id="PS50893"/>
    </source>
</evidence>
<dbReference type="SUPFAM" id="SSF52540">
    <property type="entry name" value="P-loop containing nucleoside triphosphate hydrolases"/>
    <property type="match status" value="1"/>
</dbReference>
<keyword evidence="7 10" id="KW-1133">Transmembrane helix</keyword>
<dbReference type="InterPro" id="IPR039421">
    <property type="entry name" value="Type_1_exporter"/>
</dbReference>
<evidence type="ECO:0000256" key="1">
    <source>
        <dbReference type="ARBA" id="ARBA00004429"/>
    </source>
</evidence>
<feature type="transmembrane region" description="Helical" evidence="10">
    <location>
        <begin position="15"/>
        <end position="39"/>
    </location>
</feature>
<dbReference type="GO" id="GO:0005524">
    <property type="term" value="F:ATP binding"/>
    <property type="evidence" value="ECO:0007669"/>
    <property type="project" value="UniProtKB-KW"/>
</dbReference>
<dbReference type="Pfam" id="PF00664">
    <property type="entry name" value="ABC_membrane"/>
    <property type="match status" value="1"/>
</dbReference>
<keyword evidence="3 10" id="KW-0812">Transmembrane</keyword>
<comment type="subcellular location">
    <subcellularLocation>
        <location evidence="1">Cell inner membrane</location>
        <topology evidence="1">Multi-pass membrane protein</topology>
    </subcellularLocation>
</comment>
<reference evidence="13 14" key="1">
    <citation type="submission" date="2013-09" db="EMBL/GenBank/DDBJ databases">
        <title>Complete genome sequence of Corynebacterium doosanense CAU 212(T) (=DSM 45436(T)), isolated from activated sludge.</title>
        <authorList>
            <person name="Schaffert L."/>
            <person name="Albersmeier A."/>
            <person name="Kalinowski J."/>
            <person name="Ruckert C."/>
        </authorList>
    </citation>
    <scope>NUCLEOTIDE SEQUENCE [LARGE SCALE GENOMIC DNA]</scope>
    <source>
        <strain evidence="13 14">CAU 212</strain>
    </source>
</reference>
<dbReference type="GO" id="GO:0016887">
    <property type="term" value="F:ATP hydrolysis activity"/>
    <property type="evidence" value="ECO:0007669"/>
    <property type="project" value="InterPro"/>
</dbReference>
<dbReference type="PROSITE" id="PS50929">
    <property type="entry name" value="ABC_TM1F"/>
    <property type="match status" value="1"/>
</dbReference>
<dbReference type="InterPro" id="IPR027417">
    <property type="entry name" value="P-loop_NTPase"/>
</dbReference>
<evidence type="ECO:0000259" key="12">
    <source>
        <dbReference type="PROSITE" id="PS50929"/>
    </source>
</evidence>
<evidence type="ECO:0000256" key="6">
    <source>
        <dbReference type="ARBA" id="ARBA00022967"/>
    </source>
</evidence>
<proteinExistence type="inferred from homology"/>
<sequence>MSPLVKILRNTSSLWPFYLGIFLVAVLGAGLGLITPFLISDATDTIVSSLRGETDAADATRTILWLAGGLLLAELAYTVTTNVGGYYGDVMSSRLRQILSTRYYAKLLALPQKYFDKQVTGTIIARLDRSITGITQFLQSISNNFLPMIIQVVAILVITSFYYWPLTNLLLLVFPVYMWLTALTSPRWQRLEGEKNEQVDLANGRFSETVSQVKVVKSFVAEVRELDFFGRRYGRTVEVTRPQSRWWHQMDVLRGAAMNIIFFGIYLVIFRRTLSGDFSIGDMVMLIQLVNMARQPVHMMSWIVDSAQRAIAGSKDYFAVMDEDFEPTANTQLIAATRETGVPELVDASPQPLRPTPDEPVIELSHVTFAYEPGKPVLSDVSFTARQGDKIALVGESGGGKSTVVNLMLGLYRATGGSMRLAGHDVRDLGVEEIRSSVGVVFQESYLFSGSVADNIAYGKPGASREEIESVARRANAHDFIMAFPDGYDTVIGERGLRLSGGQKQRVSVARAMLKDAPILVLDEATSALDNKAERAVQAGLDELMKDRTTLIIAHRLSTIADVDTIVTLIDGHVGEVGSPAELAVSGGVYAELLRLTASSSAADRKRLREFGFVGDAPVVSGEEDDEDEWEPSAGS</sequence>
<evidence type="ECO:0000313" key="13">
    <source>
        <dbReference type="EMBL" id="AIT61599.1"/>
    </source>
</evidence>
<dbReference type="InterPro" id="IPR011527">
    <property type="entry name" value="ABC1_TM_dom"/>
</dbReference>
<dbReference type="CDD" id="cd07346">
    <property type="entry name" value="ABC_6TM_exporters"/>
    <property type="match status" value="1"/>
</dbReference>
<feature type="transmembrane region" description="Helical" evidence="10">
    <location>
        <begin position="145"/>
        <end position="163"/>
    </location>
</feature>
<feature type="domain" description="ABC transporter" evidence="11">
    <location>
        <begin position="362"/>
        <end position="596"/>
    </location>
</feature>
<protein>
    <submittedName>
        <fullName evidence="13">Iron ABC transporter ATP-binding protein</fullName>
    </submittedName>
</protein>
<feature type="transmembrane region" description="Helical" evidence="10">
    <location>
        <begin position="252"/>
        <end position="270"/>
    </location>
</feature>
<evidence type="ECO:0000313" key="14">
    <source>
        <dbReference type="Proteomes" id="UP000029914"/>
    </source>
</evidence>
<evidence type="ECO:0000256" key="4">
    <source>
        <dbReference type="ARBA" id="ARBA00022741"/>
    </source>
</evidence>
<accession>A0A097IHJ7</accession>